<gene>
    <name evidence="1" type="ORF">GPUH_LOCUS9634</name>
</gene>
<accession>A0A183DLP3</accession>
<sequence length="78" mass="8465">MKVTEAKAIENIKPPIRAKGMMVERNLRGAAGKNAGDAKHLAEDEETAMNNEGKKPPLSKARAGLAYGKNVRLSFLLF</sequence>
<proteinExistence type="predicted"/>
<reference evidence="1 2" key="2">
    <citation type="submission" date="2018-11" db="EMBL/GenBank/DDBJ databases">
        <authorList>
            <consortium name="Pathogen Informatics"/>
        </authorList>
    </citation>
    <scope>NUCLEOTIDE SEQUENCE [LARGE SCALE GENOMIC DNA]</scope>
</reference>
<keyword evidence="2" id="KW-1185">Reference proteome</keyword>
<evidence type="ECO:0000313" key="1">
    <source>
        <dbReference type="EMBL" id="VDK75010.1"/>
    </source>
</evidence>
<evidence type="ECO:0000313" key="3">
    <source>
        <dbReference type="WBParaSite" id="GPUH_0000964501-mRNA-1"/>
    </source>
</evidence>
<dbReference type="AlphaFoldDB" id="A0A183DLP3"/>
<dbReference type="Proteomes" id="UP000271098">
    <property type="component" value="Unassembled WGS sequence"/>
</dbReference>
<name>A0A183DLP3_9BILA</name>
<organism evidence="3">
    <name type="scientific">Gongylonema pulchrum</name>
    <dbReference type="NCBI Taxonomy" id="637853"/>
    <lineage>
        <taxon>Eukaryota</taxon>
        <taxon>Metazoa</taxon>
        <taxon>Ecdysozoa</taxon>
        <taxon>Nematoda</taxon>
        <taxon>Chromadorea</taxon>
        <taxon>Rhabditida</taxon>
        <taxon>Spirurina</taxon>
        <taxon>Spiruromorpha</taxon>
        <taxon>Spiruroidea</taxon>
        <taxon>Gongylonematidae</taxon>
        <taxon>Gongylonema</taxon>
    </lineage>
</organism>
<reference evidence="3" key="1">
    <citation type="submission" date="2016-06" db="UniProtKB">
        <authorList>
            <consortium name="WormBaseParasite"/>
        </authorList>
    </citation>
    <scope>IDENTIFICATION</scope>
</reference>
<dbReference type="EMBL" id="UYRT01032441">
    <property type="protein sequence ID" value="VDK75010.1"/>
    <property type="molecule type" value="Genomic_DNA"/>
</dbReference>
<dbReference type="WBParaSite" id="GPUH_0000964501-mRNA-1">
    <property type="protein sequence ID" value="GPUH_0000964501-mRNA-1"/>
    <property type="gene ID" value="GPUH_0000964501"/>
</dbReference>
<protein>
    <submittedName>
        <fullName evidence="1 3">Uncharacterized protein</fullName>
    </submittedName>
</protein>
<evidence type="ECO:0000313" key="2">
    <source>
        <dbReference type="Proteomes" id="UP000271098"/>
    </source>
</evidence>